<keyword evidence="6 14" id="KW-0272">Extracellular matrix</keyword>
<dbReference type="Proteomes" id="UP000694549">
    <property type="component" value="Unplaced"/>
</dbReference>
<name>A0A8B9TXX2_9AVES</name>
<evidence type="ECO:0000313" key="18">
    <source>
        <dbReference type="Proteomes" id="UP000694549"/>
    </source>
</evidence>
<dbReference type="SMART" id="SM00241">
    <property type="entry name" value="ZP"/>
    <property type="match status" value="1"/>
</dbReference>
<evidence type="ECO:0000256" key="4">
    <source>
        <dbReference type="ARBA" id="ARBA00022475"/>
    </source>
</evidence>
<comment type="domain">
    <text evidence="14">The ZP domain is involved in the polymerization of the ZP proteins to form the zona pellucida.</text>
</comment>
<evidence type="ECO:0000259" key="16">
    <source>
        <dbReference type="PROSITE" id="PS51034"/>
    </source>
</evidence>
<keyword evidence="13" id="KW-0325">Glycoprotein</keyword>
<comment type="function">
    <text evidence="14">Component of the zona pellucida, an extracellular matrix surrounding oocytes which mediates sperm binding, induction of the acrosome reaction and prevents post-fertilization polyspermy. The zona pellucida is composed of 3 to 4 glycoproteins, ZP1, ZP2, ZP3, and ZP4. ZP3 is essential for sperm binding and zona matrix formation.</text>
</comment>
<comment type="similarity">
    <text evidence="2 14">Belongs to the ZP domain family. ZPC subfamily.</text>
</comment>
<dbReference type="GO" id="GO:2000344">
    <property type="term" value="P:positive regulation of acrosome reaction"/>
    <property type="evidence" value="ECO:0007669"/>
    <property type="project" value="UniProtKB-UniRule"/>
</dbReference>
<dbReference type="AlphaFoldDB" id="A0A8B9TXX2"/>
<evidence type="ECO:0000256" key="15">
    <source>
        <dbReference type="SAM" id="MobiDB-lite"/>
    </source>
</evidence>
<keyword evidence="10 14" id="KW-1133">Transmembrane helix</keyword>
<evidence type="ECO:0000256" key="1">
    <source>
        <dbReference type="ARBA" id="ARBA00004498"/>
    </source>
</evidence>
<evidence type="ECO:0000256" key="2">
    <source>
        <dbReference type="ARBA" id="ARBA00006735"/>
    </source>
</evidence>
<dbReference type="InterPro" id="IPR042235">
    <property type="entry name" value="ZP-C_dom"/>
</dbReference>
<proteinExistence type="inferred from homology"/>
<sequence length="490" mass="50660">MGMSLGWGQGGDRGGGRGAGAGAGVGPEAGSDGAQLGAGGGGDRPPSHWGSRHRARCKSPQGPPHPSSLIPAVMETQGWLLLLLLTTAQAWDALVQVRCGSGRLSVGVPAGLLGAGAFRELRLGSGCGVTGADGDRYWLEHPLTACGTVLQLLPDTIRYTNLLRYRPLAAGPAARPAPFSVPVECRYPRRGSISSGAVQPTWIPFGSTVAHRRRLRFALDAYDRSWTSRLPLPTFVLGELINIQASVANDTRLPLRVFVDECVASPGAASPVSYQLIGDGGCLLDGRLGRSRFLPQRRDGALRFQLDSFLFPNTSSPQIFLRCHLRAAVAGAGGSKACSYDPSAAAWRSPDGADCSCCGSPGGCRGRRRRQDDGTGLLGAASLHLRLLSASPGAPTAPQPGTAPFSRPSAPVLRGDQRDSGPALPVPATTLVMVAMGSVLAAVGALGCYCSARRYRSQRQAVAPGEPRAVAMAPTGAEGAQASPGDPAAV</sequence>
<accession>A0A8B9TXX2</accession>
<dbReference type="Gene3D" id="2.60.40.3210">
    <property type="entry name" value="Zona pellucida, ZP-N domain"/>
    <property type="match status" value="1"/>
</dbReference>
<dbReference type="GO" id="GO:0032190">
    <property type="term" value="F:acrosin binding"/>
    <property type="evidence" value="ECO:0007669"/>
    <property type="project" value="TreeGrafter"/>
</dbReference>
<dbReference type="Ensembl" id="ENSAZOT00000000204.1">
    <property type="protein sequence ID" value="ENSAZOP00000000190.1"/>
    <property type="gene ID" value="ENSAZOG00000000137.1"/>
</dbReference>
<dbReference type="Pfam" id="PF23344">
    <property type="entry name" value="ZP-N"/>
    <property type="match status" value="1"/>
</dbReference>
<feature type="compositionally biased region" description="Low complexity" evidence="15">
    <location>
        <begin position="390"/>
        <end position="404"/>
    </location>
</feature>
<evidence type="ECO:0000256" key="10">
    <source>
        <dbReference type="ARBA" id="ARBA00022989"/>
    </source>
</evidence>
<organism evidence="17 18">
    <name type="scientific">Anas zonorhyncha</name>
    <name type="common">Eastern spot-billed duck</name>
    <dbReference type="NCBI Taxonomy" id="75864"/>
    <lineage>
        <taxon>Eukaryota</taxon>
        <taxon>Metazoa</taxon>
        <taxon>Chordata</taxon>
        <taxon>Craniata</taxon>
        <taxon>Vertebrata</taxon>
        <taxon>Euteleostomi</taxon>
        <taxon>Archelosauria</taxon>
        <taxon>Archosauria</taxon>
        <taxon>Dinosauria</taxon>
        <taxon>Saurischia</taxon>
        <taxon>Theropoda</taxon>
        <taxon>Coelurosauria</taxon>
        <taxon>Aves</taxon>
        <taxon>Neognathae</taxon>
        <taxon>Galloanserae</taxon>
        <taxon>Anseriformes</taxon>
        <taxon>Anatidae</taxon>
        <taxon>Anatinae</taxon>
        <taxon>Anas</taxon>
    </lineage>
</organism>
<dbReference type="GO" id="GO:0035803">
    <property type="term" value="P:egg coat formation"/>
    <property type="evidence" value="ECO:0007669"/>
    <property type="project" value="UniProtKB-UniRule"/>
</dbReference>
<comment type="subcellular location">
    <subcellularLocation>
        <location evidence="1">Secreted</location>
        <location evidence="1">Extracellular space</location>
        <location evidence="1">Extracellular matrix</location>
    </subcellularLocation>
    <subcellularLocation>
        <location evidence="14">Zona pellucida</location>
    </subcellularLocation>
    <subcellularLocation>
        <location evidence="14">Cell membrane</location>
        <topology evidence="14">Single-pass type I membrane protein</topology>
    </subcellularLocation>
</comment>
<dbReference type="InterPro" id="IPR001507">
    <property type="entry name" value="ZP_dom"/>
</dbReference>
<keyword evidence="18" id="KW-1185">Reference proteome</keyword>
<reference evidence="17" key="1">
    <citation type="submission" date="2025-05" db="UniProtKB">
        <authorList>
            <consortium name="Ensembl"/>
        </authorList>
    </citation>
    <scope>IDENTIFICATION</scope>
</reference>
<evidence type="ECO:0000256" key="11">
    <source>
        <dbReference type="ARBA" id="ARBA00023136"/>
    </source>
</evidence>
<keyword evidence="8 14" id="KW-0812">Transmembrane</keyword>
<dbReference type="PANTHER" id="PTHR11576:SF2">
    <property type="entry name" value="ZONA PELLUCIDA SPERM-BINDING PROTEIN 3"/>
    <property type="match status" value="1"/>
</dbReference>
<comment type="PTM">
    <text evidence="14">Proteolytically cleaved before the transmembrane segment to yield the secreted ectodomain incorporated in the zona pellucida.</text>
</comment>
<dbReference type="GO" id="GO:0035804">
    <property type="term" value="F:structural constituent of egg coat"/>
    <property type="evidence" value="ECO:0007669"/>
    <property type="project" value="UniProtKB-UniRule"/>
</dbReference>
<feature type="region of interest" description="Disordered" evidence="15">
    <location>
        <begin position="390"/>
        <end position="424"/>
    </location>
</feature>
<feature type="region of interest" description="Disordered" evidence="15">
    <location>
        <begin position="460"/>
        <end position="490"/>
    </location>
</feature>
<dbReference type="Gene3D" id="2.60.40.4100">
    <property type="entry name" value="Zona pellucida, ZP-C domain"/>
    <property type="match status" value="1"/>
</dbReference>
<evidence type="ECO:0000256" key="13">
    <source>
        <dbReference type="ARBA" id="ARBA00023180"/>
    </source>
</evidence>
<dbReference type="InterPro" id="IPR055355">
    <property type="entry name" value="ZP-C"/>
</dbReference>
<keyword evidence="12 14" id="KW-1015">Disulfide bond</keyword>
<keyword evidence="9 14" id="KW-0732">Signal</keyword>
<feature type="compositionally biased region" description="Gly residues" evidence="15">
    <location>
        <begin position="1"/>
        <end position="27"/>
    </location>
</feature>
<feature type="domain" description="ZP" evidence="16">
    <location>
        <begin position="98"/>
        <end position="345"/>
    </location>
</feature>
<dbReference type="FunFam" id="2.60.40.3210:FF:000001">
    <property type="entry name" value="Zona pellucida sperm-binding protein 3"/>
    <property type="match status" value="1"/>
</dbReference>
<keyword evidence="5 14" id="KW-0964">Secreted</keyword>
<evidence type="ECO:0000256" key="12">
    <source>
        <dbReference type="ARBA" id="ARBA00023157"/>
    </source>
</evidence>
<evidence type="ECO:0000256" key="8">
    <source>
        <dbReference type="ARBA" id="ARBA00022692"/>
    </source>
</evidence>
<dbReference type="GO" id="GO:0035805">
    <property type="term" value="C:egg coat"/>
    <property type="evidence" value="ECO:0007669"/>
    <property type="project" value="UniProtKB-SubCell"/>
</dbReference>
<keyword evidence="11 14" id="KW-0472">Membrane</keyword>
<dbReference type="Pfam" id="PF00100">
    <property type="entry name" value="Zona_pellucida"/>
    <property type="match status" value="1"/>
</dbReference>
<evidence type="ECO:0000256" key="6">
    <source>
        <dbReference type="ARBA" id="ARBA00022530"/>
    </source>
</evidence>
<dbReference type="InterPro" id="IPR055356">
    <property type="entry name" value="ZP-N"/>
</dbReference>
<dbReference type="GO" id="GO:0005886">
    <property type="term" value="C:plasma membrane"/>
    <property type="evidence" value="ECO:0007669"/>
    <property type="project" value="UniProtKB-SubCell"/>
</dbReference>
<evidence type="ECO:0000313" key="17">
    <source>
        <dbReference type="Ensembl" id="ENSAZOP00000000164.1"/>
    </source>
</evidence>
<evidence type="ECO:0000256" key="5">
    <source>
        <dbReference type="ARBA" id="ARBA00022525"/>
    </source>
</evidence>
<dbReference type="FunFam" id="2.60.40.4100:FF:000002">
    <property type="entry name" value="Zona pellucida sperm-binding protein 3"/>
    <property type="match status" value="1"/>
</dbReference>
<evidence type="ECO:0000256" key="7">
    <source>
        <dbReference type="ARBA" id="ARBA00022685"/>
    </source>
</evidence>
<evidence type="ECO:0000256" key="9">
    <source>
        <dbReference type="ARBA" id="ARBA00022729"/>
    </source>
</evidence>
<keyword evidence="4 14" id="KW-1003">Cell membrane</keyword>
<dbReference type="PANTHER" id="PTHR11576">
    <property type="entry name" value="ZONA PELLUCIDA SPERM-BINDING PROTEIN 3"/>
    <property type="match status" value="1"/>
</dbReference>
<dbReference type="PROSITE" id="PS51034">
    <property type="entry name" value="ZP_2"/>
    <property type="match status" value="1"/>
</dbReference>
<evidence type="ECO:0000256" key="14">
    <source>
        <dbReference type="RuleBase" id="RU367066"/>
    </source>
</evidence>
<feature type="transmembrane region" description="Helical" evidence="14">
    <location>
        <begin position="428"/>
        <end position="450"/>
    </location>
</feature>
<keyword evidence="7 14" id="KW-0165">Cleavage on pair of basic residues</keyword>
<dbReference type="GO" id="GO:0007339">
    <property type="term" value="P:binding of sperm to zona pellucida"/>
    <property type="evidence" value="ECO:0007669"/>
    <property type="project" value="UniProtKB-UniRule"/>
</dbReference>
<evidence type="ECO:0000256" key="3">
    <source>
        <dbReference type="ARBA" id="ARBA00017980"/>
    </source>
</evidence>
<dbReference type="Ensembl" id="ENSAZOT00000000177.1">
    <property type="protein sequence ID" value="ENSAZOP00000000164.1"/>
    <property type="gene ID" value="ENSAZOG00000000137.1"/>
</dbReference>
<protein>
    <recommendedName>
        <fullName evidence="3 14">Zona pellucida sperm-binding protein 3</fullName>
    </recommendedName>
</protein>
<feature type="region of interest" description="Disordered" evidence="15">
    <location>
        <begin position="1"/>
        <end position="70"/>
    </location>
</feature>